<sequence>MKLADSVTPFHQKKRRRSVSLEKCPPPIDIETPERVAKKKKKHKSEKEEVRPPRPPGDEGTSSLKEEEETQVDVETCKTKKKKKSHKKCISCVVRLDSALLEELQEFVPDVKNKSIDQINKLLRYDLHRFKTFKQQGVPLRRGRCSQEENQMIRQNVADFLMLTGISSANQLLFPKRFKEQEAEIKRLRARHHFLERIAEGIPRSCQQVYTRAKKIFDESNHMGRFSEEEMHSLVKLQNLHGNDWKTISEKMGRSVYALQKRFATKGHGSWSPDEVSRLKQALKAHLEVLIQQSPAGSGLSRDQLCNNLPWKEISLQVGTRSWVQCRLKWSVHLTTAGTLITLCFRLYNMRVEDAADIDWDEVANTVGQVTPVCVQKSFHRLKVSRVPNWTSISYGGQYIYLLKPASVSIWYVSNMKPTSECVQLLVPVCADIIDFLQLRVVPVLKEKLQNREEVQQEQQEDSYLLSDVISCQDEDEDFLELDNSQLTSGRSGRTVH</sequence>
<dbReference type="GeneTree" id="ENSGT00940000159729"/>
<dbReference type="SUPFAM" id="SSF46689">
    <property type="entry name" value="Homeodomain-like"/>
    <property type="match status" value="2"/>
</dbReference>
<organism evidence="3 4">
    <name type="scientific">Sparus aurata</name>
    <name type="common">Gilthead sea bream</name>
    <dbReference type="NCBI Taxonomy" id="8175"/>
    <lineage>
        <taxon>Eukaryota</taxon>
        <taxon>Metazoa</taxon>
        <taxon>Chordata</taxon>
        <taxon>Craniata</taxon>
        <taxon>Vertebrata</taxon>
        <taxon>Euteleostomi</taxon>
        <taxon>Actinopterygii</taxon>
        <taxon>Neopterygii</taxon>
        <taxon>Teleostei</taxon>
        <taxon>Neoteleostei</taxon>
        <taxon>Acanthomorphata</taxon>
        <taxon>Eupercaria</taxon>
        <taxon>Spariformes</taxon>
        <taxon>Sparidae</taxon>
        <taxon>Sparus</taxon>
    </lineage>
</organism>
<dbReference type="InterPro" id="IPR053078">
    <property type="entry name" value="TTF1-like"/>
</dbReference>
<protein>
    <recommendedName>
        <fullName evidence="2">Myb-like domain-containing protein</fullName>
    </recommendedName>
</protein>
<dbReference type="Gene3D" id="1.10.10.60">
    <property type="entry name" value="Homeodomain-like"/>
    <property type="match status" value="2"/>
</dbReference>
<proteinExistence type="predicted"/>
<reference evidence="3" key="1">
    <citation type="submission" date="2021-04" db="EMBL/GenBank/DDBJ databases">
        <authorList>
            <consortium name="Wellcome Sanger Institute Data Sharing"/>
        </authorList>
    </citation>
    <scope>NUCLEOTIDE SEQUENCE [LARGE SCALE GENOMIC DNA]</scope>
</reference>
<dbReference type="Proteomes" id="UP000472265">
    <property type="component" value="Chromosome 5"/>
</dbReference>
<reference evidence="3" key="3">
    <citation type="submission" date="2025-09" db="UniProtKB">
        <authorList>
            <consortium name="Ensembl"/>
        </authorList>
    </citation>
    <scope>IDENTIFICATION</scope>
</reference>
<dbReference type="InParanoid" id="A0A671UWJ5"/>
<evidence type="ECO:0000256" key="1">
    <source>
        <dbReference type="SAM" id="MobiDB-lite"/>
    </source>
</evidence>
<dbReference type="GO" id="GO:0005730">
    <property type="term" value="C:nucleolus"/>
    <property type="evidence" value="ECO:0007669"/>
    <property type="project" value="TreeGrafter"/>
</dbReference>
<dbReference type="OMA" id="PHIRRKC"/>
<feature type="region of interest" description="Disordered" evidence="1">
    <location>
        <begin position="1"/>
        <end position="74"/>
    </location>
</feature>
<dbReference type="GO" id="GO:0003682">
    <property type="term" value="F:chromatin binding"/>
    <property type="evidence" value="ECO:0007669"/>
    <property type="project" value="TreeGrafter"/>
</dbReference>
<dbReference type="CDD" id="cd00167">
    <property type="entry name" value="SANT"/>
    <property type="match status" value="2"/>
</dbReference>
<accession>A0A671UWJ5</accession>
<dbReference type="InterPro" id="IPR009057">
    <property type="entry name" value="Homeodomain-like_sf"/>
</dbReference>
<feature type="domain" description="Myb-like" evidence="2">
    <location>
        <begin position="269"/>
        <end position="334"/>
    </location>
</feature>
<gene>
    <name evidence="3" type="primary">ttf1</name>
</gene>
<dbReference type="SMART" id="SM00717">
    <property type="entry name" value="SANT"/>
    <property type="match status" value="3"/>
</dbReference>
<dbReference type="PANTHER" id="PTHR46760:SF1">
    <property type="entry name" value="TRANSCRIPTION TERMINATION FACTOR 1"/>
    <property type="match status" value="1"/>
</dbReference>
<dbReference type="PROSITE" id="PS50090">
    <property type="entry name" value="MYB_LIKE"/>
    <property type="match status" value="1"/>
</dbReference>
<evidence type="ECO:0000313" key="4">
    <source>
        <dbReference type="Proteomes" id="UP000472265"/>
    </source>
</evidence>
<name>A0A671UWJ5_SPAAU</name>
<dbReference type="FunCoup" id="A0A671UWJ5">
    <property type="interactions" value="304"/>
</dbReference>
<dbReference type="AlphaFoldDB" id="A0A671UWJ5"/>
<dbReference type="GO" id="GO:0006363">
    <property type="term" value="P:termination of RNA polymerase I transcription"/>
    <property type="evidence" value="ECO:0007669"/>
    <property type="project" value="TreeGrafter"/>
</dbReference>
<dbReference type="Pfam" id="PF00249">
    <property type="entry name" value="Myb_DNA-binding"/>
    <property type="match status" value="1"/>
</dbReference>
<evidence type="ECO:0000313" key="3">
    <source>
        <dbReference type="Ensembl" id="ENSSAUP00010018394.1"/>
    </source>
</evidence>
<keyword evidence="4" id="KW-1185">Reference proteome</keyword>
<reference evidence="3" key="2">
    <citation type="submission" date="2025-08" db="UniProtKB">
        <authorList>
            <consortium name="Ensembl"/>
        </authorList>
    </citation>
    <scope>IDENTIFICATION</scope>
</reference>
<evidence type="ECO:0000259" key="2">
    <source>
        <dbReference type="PROSITE" id="PS50090"/>
    </source>
</evidence>
<dbReference type="Ensembl" id="ENSSAUT00010019437.1">
    <property type="protein sequence ID" value="ENSSAUP00010018394.1"/>
    <property type="gene ID" value="ENSSAUG00010008318.1"/>
</dbReference>
<dbReference type="InterPro" id="IPR001005">
    <property type="entry name" value="SANT/Myb"/>
</dbReference>
<dbReference type="PANTHER" id="PTHR46760">
    <property type="entry name" value="TRANSCRIPTION TERMINATION FACTOR 1"/>
    <property type="match status" value="1"/>
</dbReference>